<feature type="region of interest" description="Disordered" evidence="1">
    <location>
        <begin position="153"/>
        <end position="212"/>
    </location>
</feature>
<reference evidence="2 3" key="1">
    <citation type="journal article" date="2015" name="Genome Biol. Evol.">
        <title>Comparative Genomics of a Bacterivorous Green Alga Reveals Evolutionary Causalities and Consequences of Phago-Mixotrophic Mode of Nutrition.</title>
        <authorList>
            <person name="Burns J.A."/>
            <person name="Paasch A."/>
            <person name="Narechania A."/>
            <person name="Kim E."/>
        </authorList>
    </citation>
    <scope>NUCLEOTIDE SEQUENCE [LARGE SCALE GENOMIC DNA]</scope>
    <source>
        <strain evidence="2 3">PLY_AMNH</strain>
    </source>
</reference>
<dbReference type="EMBL" id="LGRX02035283">
    <property type="protein sequence ID" value="KAK3235486.1"/>
    <property type="molecule type" value="Genomic_DNA"/>
</dbReference>
<feature type="compositionally biased region" description="Acidic residues" evidence="1">
    <location>
        <begin position="101"/>
        <end position="121"/>
    </location>
</feature>
<proteinExistence type="predicted"/>
<accession>A0AAE0BFC7</accession>
<organism evidence="2 3">
    <name type="scientific">Cymbomonas tetramitiformis</name>
    <dbReference type="NCBI Taxonomy" id="36881"/>
    <lineage>
        <taxon>Eukaryota</taxon>
        <taxon>Viridiplantae</taxon>
        <taxon>Chlorophyta</taxon>
        <taxon>Pyramimonadophyceae</taxon>
        <taxon>Pyramimonadales</taxon>
        <taxon>Pyramimonadaceae</taxon>
        <taxon>Cymbomonas</taxon>
    </lineage>
</organism>
<evidence type="ECO:0000256" key="1">
    <source>
        <dbReference type="SAM" id="MobiDB-lite"/>
    </source>
</evidence>
<evidence type="ECO:0000313" key="3">
    <source>
        <dbReference type="Proteomes" id="UP001190700"/>
    </source>
</evidence>
<dbReference type="AlphaFoldDB" id="A0AAE0BFC7"/>
<protein>
    <submittedName>
        <fullName evidence="2">Uncharacterized protein</fullName>
    </submittedName>
</protein>
<feature type="compositionally biased region" description="Gly residues" evidence="1">
    <location>
        <begin position="42"/>
        <end position="52"/>
    </location>
</feature>
<feature type="compositionally biased region" description="Basic and acidic residues" evidence="1">
    <location>
        <begin position="177"/>
        <end position="196"/>
    </location>
</feature>
<feature type="compositionally biased region" description="Polar residues" evidence="1">
    <location>
        <begin position="155"/>
        <end position="170"/>
    </location>
</feature>
<feature type="region of interest" description="Disordered" evidence="1">
    <location>
        <begin position="100"/>
        <end position="121"/>
    </location>
</feature>
<comment type="caution">
    <text evidence="2">The sequence shown here is derived from an EMBL/GenBank/DDBJ whole genome shotgun (WGS) entry which is preliminary data.</text>
</comment>
<name>A0AAE0BFC7_9CHLO</name>
<feature type="region of interest" description="Disordered" evidence="1">
    <location>
        <begin position="32"/>
        <end position="59"/>
    </location>
</feature>
<gene>
    <name evidence="2" type="ORF">CYMTET_54319</name>
</gene>
<sequence length="212" mass="22767">MWELFPAVAVAVGARERPAACPVLVSGHAEGVGGADDAPGSGHHGPGGGGQGRWEESNEDVHPHQWMTFGVEVYGGLGPGAAGFLEKTQWRFEERRYMEENAGEEEEVDNNEGGDQNEEEALGSCTRWKEKWIPLLSFALVALIIRQSPGAMHGQRTQGFAGTQHEQSGQASGGASEAERMASRLLESMKDVRQEAENLQAAEGRGLGDREA</sequence>
<dbReference type="Proteomes" id="UP001190700">
    <property type="component" value="Unassembled WGS sequence"/>
</dbReference>
<evidence type="ECO:0000313" key="2">
    <source>
        <dbReference type="EMBL" id="KAK3235486.1"/>
    </source>
</evidence>
<keyword evidence="3" id="KW-1185">Reference proteome</keyword>